<dbReference type="Pfam" id="PF00691">
    <property type="entry name" value="OmpA"/>
    <property type="match status" value="1"/>
</dbReference>
<comment type="subcellular location">
    <subcellularLocation>
        <location evidence="1">Cell membrane</location>
        <topology evidence="1">Single-pass membrane protein</topology>
    </subcellularLocation>
</comment>
<dbReference type="OrthoDB" id="9809186at2"/>
<dbReference type="PROSITE" id="PS51123">
    <property type="entry name" value="OMPA_2"/>
    <property type="match status" value="1"/>
</dbReference>
<evidence type="ECO:0000313" key="12">
    <source>
        <dbReference type="Proteomes" id="UP000193558"/>
    </source>
</evidence>
<dbReference type="Gene3D" id="3.30.1330.60">
    <property type="entry name" value="OmpA-like domain"/>
    <property type="match status" value="1"/>
</dbReference>
<proteinExistence type="inferred from homology"/>
<evidence type="ECO:0000256" key="5">
    <source>
        <dbReference type="ARBA" id="ARBA00022989"/>
    </source>
</evidence>
<keyword evidence="3" id="KW-1003">Cell membrane</keyword>
<keyword evidence="6 7" id="KW-0472">Membrane</keyword>
<dbReference type="GO" id="GO:0005886">
    <property type="term" value="C:plasma membrane"/>
    <property type="evidence" value="ECO:0007669"/>
    <property type="project" value="UniProtKB-SubCell"/>
</dbReference>
<dbReference type="PANTHER" id="PTHR30329">
    <property type="entry name" value="STATOR ELEMENT OF FLAGELLAR MOTOR COMPLEX"/>
    <property type="match status" value="1"/>
</dbReference>
<protein>
    <submittedName>
        <fullName evidence="11">Chemotaxis protein MotB</fullName>
    </submittedName>
</protein>
<evidence type="ECO:0000256" key="3">
    <source>
        <dbReference type="ARBA" id="ARBA00022475"/>
    </source>
</evidence>
<dbReference type="CDD" id="cd07185">
    <property type="entry name" value="OmpA_C-like"/>
    <property type="match status" value="1"/>
</dbReference>
<evidence type="ECO:0000256" key="2">
    <source>
        <dbReference type="ARBA" id="ARBA00008914"/>
    </source>
</evidence>
<evidence type="ECO:0000256" key="9">
    <source>
        <dbReference type="SAM" id="Phobius"/>
    </source>
</evidence>
<organism evidence="11 12">
    <name type="scientific">Pantoea rwandensis</name>
    <dbReference type="NCBI Taxonomy" id="1076550"/>
    <lineage>
        <taxon>Bacteria</taxon>
        <taxon>Pseudomonadati</taxon>
        <taxon>Pseudomonadota</taxon>
        <taxon>Gammaproteobacteria</taxon>
        <taxon>Enterobacterales</taxon>
        <taxon>Erwiniaceae</taxon>
        <taxon>Pantoea</taxon>
    </lineage>
</organism>
<dbReference type="InterPro" id="IPR050330">
    <property type="entry name" value="Bact_OuterMem_StrucFunc"/>
</dbReference>
<evidence type="ECO:0000256" key="6">
    <source>
        <dbReference type="ARBA" id="ARBA00023136"/>
    </source>
</evidence>
<dbReference type="InterPro" id="IPR025713">
    <property type="entry name" value="MotB-like_N_dom"/>
</dbReference>
<dbReference type="PANTHER" id="PTHR30329:SF18">
    <property type="entry name" value="MOTILITY PROTEIN B"/>
    <property type="match status" value="1"/>
</dbReference>
<evidence type="ECO:0000256" key="7">
    <source>
        <dbReference type="PROSITE-ProRule" id="PRU00473"/>
    </source>
</evidence>
<dbReference type="InterPro" id="IPR036737">
    <property type="entry name" value="OmpA-like_sf"/>
</dbReference>
<dbReference type="SUPFAM" id="SSF103088">
    <property type="entry name" value="OmpA-like"/>
    <property type="match status" value="1"/>
</dbReference>
<reference evidence="11 12" key="1">
    <citation type="journal article" date="2017" name="Antonie Van Leeuwenhoek">
        <title>Phylogenomic resolution of the bacterial genus Pantoea and its relationship with Erwinia and Tatumella.</title>
        <authorList>
            <person name="Palmer M."/>
            <person name="Steenkamp E.T."/>
            <person name="Coetzee M.P."/>
            <person name="Chan W.Y."/>
            <person name="van Zyl E."/>
            <person name="De Maayer P."/>
            <person name="Coutinho T.A."/>
            <person name="Blom J."/>
            <person name="Smits T.H."/>
            <person name="Duffy B."/>
            <person name="Venter S.N."/>
        </authorList>
    </citation>
    <scope>NUCLEOTIDE SEQUENCE [LARGE SCALE GENOMIC DNA]</scope>
    <source>
        <strain evidence="11 12">LMG 26275</strain>
    </source>
</reference>
<dbReference type="RefSeq" id="WP_084933523.1">
    <property type="nucleotide sequence ID" value="NZ_MLFR01000004.1"/>
</dbReference>
<feature type="domain" description="OmpA-like" evidence="10">
    <location>
        <begin position="144"/>
        <end position="264"/>
    </location>
</feature>
<dbReference type="InterPro" id="IPR006665">
    <property type="entry name" value="OmpA-like"/>
</dbReference>
<feature type="coiled-coil region" evidence="8">
    <location>
        <begin position="94"/>
        <end position="124"/>
    </location>
</feature>
<accession>A0A1X1D1G2</accession>
<sequence>MKEGTPVIIVRRRKKHKHAHHSGTWKIAYADFITAMMAFFLVMWLLSQSTAQQREMIADYFRTPLKTTLAQGNKASLSDSVIPGGGDDLMKQQGEVFKTKLDALKRQLESLKRAKHKLQQMIESDPRLNNFKSNLLLTLTQDGLLIQITDSQQRPMFKLGSEHPEPYMFGILEALVPLLNELTNAISLTGHTDSLPYAGGVNGYSNWELSAGRANATRRVLVSGGLADDRFLRVIGTAHRMPLEESTPADPRNRRISILVLSQMKEQEIQMENTLAQQPDALLQDVSMQPVQGYSDGIE</sequence>
<evidence type="ECO:0000256" key="8">
    <source>
        <dbReference type="SAM" id="Coils"/>
    </source>
</evidence>
<evidence type="ECO:0000256" key="1">
    <source>
        <dbReference type="ARBA" id="ARBA00004162"/>
    </source>
</evidence>
<keyword evidence="8" id="KW-0175">Coiled coil</keyword>
<keyword evidence="4 9" id="KW-0812">Transmembrane</keyword>
<evidence type="ECO:0000256" key="4">
    <source>
        <dbReference type="ARBA" id="ARBA00022692"/>
    </source>
</evidence>
<keyword evidence="5 9" id="KW-1133">Transmembrane helix</keyword>
<evidence type="ECO:0000313" key="11">
    <source>
        <dbReference type="EMBL" id="ORM70444.1"/>
    </source>
</evidence>
<feature type="transmembrane region" description="Helical" evidence="9">
    <location>
        <begin position="27"/>
        <end position="46"/>
    </location>
</feature>
<dbReference type="Pfam" id="PF13677">
    <property type="entry name" value="MotB_plug"/>
    <property type="match status" value="1"/>
</dbReference>
<evidence type="ECO:0000259" key="10">
    <source>
        <dbReference type="PROSITE" id="PS51123"/>
    </source>
</evidence>
<dbReference type="EMBL" id="MLFR01000004">
    <property type="protein sequence ID" value="ORM70444.1"/>
    <property type="molecule type" value="Genomic_DNA"/>
</dbReference>
<dbReference type="Proteomes" id="UP000193558">
    <property type="component" value="Unassembled WGS sequence"/>
</dbReference>
<dbReference type="NCBIfam" id="NF006548">
    <property type="entry name" value="PRK09041.1"/>
    <property type="match status" value="1"/>
</dbReference>
<gene>
    <name evidence="11" type="ORF">HA51_06615</name>
</gene>
<dbReference type="AlphaFoldDB" id="A0A1X1D1G2"/>
<name>A0A1X1D1G2_9GAMM</name>
<comment type="similarity">
    <text evidence="2">Belongs to the MotB family.</text>
</comment>
<comment type="caution">
    <text evidence="11">The sequence shown here is derived from an EMBL/GenBank/DDBJ whole genome shotgun (WGS) entry which is preliminary data.</text>
</comment>